<accession>A0A7T4TAR6</accession>
<gene>
    <name evidence="2" type="ORF">I6I06_27110</name>
</gene>
<dbReference type="EMBL" id="CP066076">
    <property type="protein sequence ID" value="QQC66437.1"/>
    <property type="molecule type" value="Genomic_DNA"/>
</dbReference>
<dbReference type="RefSeq" id="WP_042326416.1">
    <property type="nucleotide sequence ID" value="NZ_CP066076.1"/>
</dbReference>
<reference evidence="2 3" key="1">
    <citation type="submission" date="2020-12" db="EMBL/GenBank/DDBJ databases">
        <title>FDA dAtabase for Regulatory Grade micrObial Sequences (FDA-ARGOS): Supporting development and validation of Infectious Disease Dx tests.</title>
        <authorList>
            <person name="Nelson B."/>
            <person name="Plummer A."/>
            <person name="Tallon L."/>
            <person name="Sadzewicz L."/>
            <person name="Zhao X."/>
            <person name="Boylan J."/>
            <person name="Ott S."/>
            <person name="Bowen H."/>
            <person name="Vavikolanu K."/>
            <person name="Mehta A."/>
            <person name="Aluvathingal J."/>
            <person name="Nadendla S."/>
            <person name="Myers T."/>
            <person name="Yan Y."/>
            <person name="Sichtig H."/>
        </authorList>
    </citation>
    <scope>NUCLEOTIDE SEQUENCE [LARGE SCALE GENOMIC DNA]</scope>
    <source>
        <strain evidence="2 3">FDAARGOS_1049</strain>
    </source>
</reference>
<name>A0A7T4TAR6_9BURK</name>
<evidence type="ECO:0000256" key="1">
    <source>
        <dbReference type="SAM" id="SignalP"/>
    </source>
</evidence>
<sequence length="112" mass="11598">MKLVRSLIVAALVAIPVASFAQSQQAPLTRAEVRAELVQLQKAGYNPSSDNTQYPRNIEAALAHVQADNGSAATSYGGVAQNNVASGSRTAKHPAPATQSEVIGLGSIYAHS</sequence>
<feature type="signal peptide" evidence="1">
    <location>
        <begin position="1"/>
        <end position="21"/>
    </location>
</feature>
<proteinExistence type="predicted"/>
<evidence type="ECO:0000313" key="3">
    <source>
        <dbReference type="Proteomes" id="UP000595610"/>
    </source>
</evidence>
<dbReference type="InterPro" id="IPR025421">
    <property type="entry name" value="DUF4148"/>
</dbReference>
<protein>
    <submittedName>
        <fullName evidence="2">DUF4148 domain-containing protein</fullName>
    </submittedName>
</protein>
<dbReference type="Pfam" id="PF13663">
    <property type="entry name" value="DUF4148"/>
    <property type="match status" value="1"/>
</dbReference>
<dbReference type="AlphaFoldDB" id="A0A7T4TAR6"/>
<evidence type="ECO:0000313" key="2">
    <source>
        <dbReference type="EMBL" id="QQC66437.1"/>
    </source>
</evidence>
<organism evidence="2 3">
    <name type="scientific">Paraburkholderia ginsengisoli</name>
    <dbReference type="NCBI Taxonomy" id="311231"/>
    <lineage>
        <taxon>Bacteria</taxon>
        <taxon>Pseudomonadati</taxon>
        <taxon>Pseudomonadota</taxon>
        <taxon>Betaproteobacteria</taxon>
        <taxon>Burkholderiales</taxon>
        <taxon>Burkholderiaceae</taxon>
        <taxon>Paraburkholderia</taxon>
    </lineage>
</organism>
<keyword evidence="1" id="KW-0732">Signal</keyword>
<keyword evidence="3" id="KW-1185">Reference proteome</keyword>
<dbReference type="KEGG" id="pgis:I6I06_27110"/>
<dbReference type="Proteomes" id="UP000595610">
    <property type="component" value="Chromosome 2"/>
</dbReference>
<feature type="chain" id="PRO_5032844339" evidence="1">
    <location>
        <begin position="22"/>
        <end position="112"/>
    </location>
</feature>